<dbReference type="RefSeq" id="WP_044000334.1">
    <property type="nucleotide sequence ID" value="NZ_CP007144.1"/>
</dbReference>
<dbReference type="AlphaFoldDB" id="W8F0K0"/>
<feature type="domain" description="Signal transduction histidine kinase internal region" evidence="2">
    <location>
        <begin position="149"/>
        <end position="226"/>
    </location>
</feature>
<keyword evidence="1" id="KW-0472">Membrane</keyword>
<dbReference type="EMBL" id="CP007144">
    <property type="protein sequence ID" value="AHJ95395.1"/>
    <property type="molecule type" value="Genomic_DNA"/>
</dbReference>
<dbReference type="eggNOG" id="COG2972">
    <property type="taxonomic scope" value="Bacteria"/>
</dbReference>
<proteinExistence type="predicted"/>
<dbReference type="GO" id="GO:0000155">
    <property type="term" value="F:phosphorelay sensor kinase activity"/>
    <property type="evidence" value="ECO:0007669"/>
    <property type="project" value="InterPro"/>
</dbReference>
<feature type="transmembrane region" description="Helical" evidence="1">
    <location>
        <begin position="10"/>
        <end position="28"/>
    </location>
</feature>
<evidence type="ECO:0000313" key="4">
    <source>
        <dbReference type="Proteomes" id="UP000019423"/>
    </source>
</evidence>
<keyword evidence="3" id="KW-0614">Plasmid</keyword>
<sequence>MRLLLYRYRVLHLSFWSTYCSFHFYLIQQDIGWRNAMPGVLVPLFFNVLLSYLNYGYLLPRWLDRQRTAGYLLEFCAAFALCVVLKVKALRYFAPATLPQSHLYSLVFVVSSMGGTLFVVLFIGLLRFSINWFALEAKAKALENAQLHSELRFLKAQINPHFLFNTLNNLYYLAYTQSPNTPEVVAQLAQMMRYLLEDSNQPTVPVSQEIAFRRSYLSLEQLRLNHPVALDFVVTGEPAGIYVAPLLLMTFLENAFKHGVRDDDPAAWVRVGLRVSPTTCEYTVVNGRRPARSGVPQPGTGLLNVRRRLALAYPDRHELQLTEAPDQFHVHLTLHLS</sequence>
<keyword evidence="4" id="KW-1185">Reference proteome</keyword>
<dbReference type="Proteomes" id="UP000019423">
    <property type="component" value="Plasmid pHsw1"/>
</dbReference>
<dbReference type="PANTHER" id="PTHR34220:SF7">
    <property type="entry name" value="SENSOR HISTIDINE KINASE YPDA"/>
    <property type="match status" value="1"/>
</dbReference>
<feature type="transmembrane region" description="Helical" evidence="1">
    <location>
        <begin position="40"/>
        <end position="59"/>
    </location>
</feature>
<dbReference type="KEGG" id="hsw:Hsw_PA0062"/>
<evidence type="ECO:0000313" key="3">
    <source>
        <dbReference type="EMBL" id="AHJ95395.1"/>
    </source>
</evidence>
<dbReference type="InterPro" id="IPR050640">
    <property type="entry name" value="Bact_2-comp_sensor_kinase"/>
</dbReference>
<dbReference type="PATRIC" id="fig|1227739.3.peg.97"/>
<keyword evidence="1" id="KW-0812">Transmembrane</keyword>
<gene>
    <name evidence="3" type="ORF">Hsw_PA0062</name>
</gene>
<evidence type="ECO:0000256" key="1">
    <source>
        <dbReference type="SAM" id="Phobius"/>
    </source>
</evidence>
<dbReference type="GO" id="GO:0016020">
    <property type="term" value="C:membrane"/>
    <property type="evidence" value="ECO:0007669"/>
    <property type="project" value="InterPro"/>
</dbReference>
<evidence type="ECO:0000259" key="2">
    <source>
        <dbReference type="Pfam" id="PF06580"/>
    </source>
</evidence>
<dbReference type="HOGENOM" id="CLU_020473_1_0_10"/>
<feature type="transmembrane region" description="Helical" evidence="1">
    <location>
        <begin position="71"/>
        <end position="90"/>
    </location>
</feature>
<geneLocation type="plasmid" evidence="3 4">
    <name>pHsw1</name>
</geneLocation>
<name>W8F0K0_9BACT</name>
<dbReference type="OrthoDB" id="9792992at2"/>
<accession>W8F0K0</accession>
<protein>
    <recommendedName>
        <fullName evidence="2">Signal transduction histidine kinase internal region domain-containing protein</fullName>
    </recommendedName>
</protein>
<organism evidence="3 4">
    <name type="scientific">Hymenobacter swuensis DY53</name>
    <dbReference type="NCBI Taxonomy" id="1227739"/>
    <lineage>
        <taxon>Bacteria</taxon>
        <taxon>Pseudomonadati</taxon>
        <taxon>Bacteroidota</taxon>
        <taxon>Cytophagia</taxon>
        <taxon>Cytophagales</taxon>
        <taxon>Hymenobacteraceae</taxon>
        <taxon>Hymenobacter</taxon>
    </lineage>
</organism>
<feature type="transmembrane region" description="Helical" evidence="1">
    <location>
        <begin position="102"/>
        <end position="126"/>
    </location>
</feature>
<dbReference type="Pfam" id="PF06580">
    <property type="entry name" value="His_kinase"/>
    <property type="match status" value="1"/>
</dbReference>
<dbReference type="PANTHER" id="PTHR34220">
    <property type="entry name" value="SENSOR HISTIDINE KINASE YPDA"/>
    <property type="match status" value="1"/>
</dbReference>
<keyword evidence="1" id="KW-1133">Transmembrane helix</keyword>
<reference evidence="3 4" key="1">
    <citation type="submission" date="2014-01" db="EMBL/GenBank/DDBJ databases">
        <title>Complete sequence of plasmid1 of ionizing-radiation resistance bacterium Hymenobacter swuensis DY53.</title>
        <authorList>
            <person name="Jung J.-H."/>
            <person name="Jeong S.-W."/>
            <person name="Joe M.-H."/>
            <person name="Cho y.-j."/>
            <person name="Kim M.-K."/>
            <person name="Lim S.-Y."/>
        </authorList>
    </citation>
    <scope>NUCLEOTIDE SEQUENCE [LARGE SCALE GENOMIC DNA]</scope>
    <source>
        <strain evidence="3 4">DY53</strain>
        <plasmid evidence="3 4">pHsw1</plasmid>
    </source>
</reference>
<dbReference type="InterPro" id="IPR010559">
    <property type="entry name" value="Sig_transdc_His_kin_internal"/>
</dbReference>